<keyword evidence="2" id="KW-1185">Reference proteome</keyword>
<dbReference type="EMBL" id="CM039426">
    <property type="protein sequence ID" value="KAI4356636.1"/>
    <property type="molecule type" value="Genomic_DNA"/>
</dbReference>
<dbReference type="Proteomes" id="UP000828941">
    <property type="component" value="Chromosome 1"/>
</dbReference>
<sequence>MGTLPTLSSEEKSLISVSPRFLSLSLCAAVAEQQCKPAMATLQPVNCDEGKVPCLYVELDFKEVVLDSTSPTVTSKRTALIETYNELRNKVGVTAAISTDFCDIQRLNDIRTLADTELSLTAVVLLAVKRPNCFRMEALATTRASSQLRVLSAVMQETVVGPTQHQQFSCSGVQSTEILKMRKGKCGFFCELLSFVILIG</sequence>
<evidence type="ECO:0000313" key="2">
    <source>
        <dbReference type="Proteomes" id="UP000828941"/>
    </source>
</evidence>
<proteinExistence type="predicted"/>
<protein>
    <submittedName>
        <fullName evidence="1">Uncharacterized protein</fullName>
    </submittedName>
</protein>
<organism evidence="1 2">
    <name type="scientific">Bauhinia variegata</name>
    <name type="common">Purple orchid tree</name>
    <name type="synonym">Phanera variegata</name>
    <dbReference type="NCBI Taxonomy" id="167791"/>
    <lineage>
        <taxon>Eukaryota</taxon>
        <taxon>Viridiplantae</taxon>
        <taxon>Streptophyta</taxon>
        <taxon>Embryophyta</taxon>
        <taxon>Tracheophyta</taxon>
        <taxon>Spermatophyta</taxon>
        <taxon>Magnoliopsida</taxon>
        <taxon>eudicotyledons</taxon>
        <taxon>Gunneridae</taxon>
        <taxon>Pentapetalae</taxon>
        <taxon>rosids</taxon>
        <taxon>fabids</taxon>
        <taxon>Fabales</taxon>
        <taxon>Fabaceae</taxon>
        <taxon>Cercidoideae</taxon>
        <taxon>Cercideae</taxon>
        <taxon>Bauhiniinae</taxon>
        <taxon>Bauhinia</taxon>
    </lineage>
</organism>
<evidence type="ECO:0000313" key="1">
    <source>
        <dbReference type="EMBL" id="KAI4356636.1"/>
    </source>
</evidence>
<name>A0ACB9Q752_BAUVA</name>
<gene>
    <name evidence="1" type="ORF">L6164_000642</name>
</gene>
<reference evidence="1 2" key="1">
    <citation type="journal article" date="2022" name="DNA Res.">
        <title>Chromosomal-level genome assembly of the orchid tree Bauhinia variegata (Leguminosae; Cercidoideae) supports the allotetraploid origin hypothesis of Bauhinia.</title>
        <authorList>
            <person name="Zhong Y."/>
            <person name="Chen Y."/>
            <person name="Zheng D."/>
            <person name="Pang J."/>
            <person name="Liu Y."/>
            <person name="Luo S."/>
            <person name="Meng S."/>
            <person name="Qian L."/>
            <person name="Wei D."/>
            <person name="Dai S."/>
            <person name="Zhou R."/>
        </authorList>
    </citation>
    <scope>NUCLEOTIDE SEQUENCE [LARGE SCALE GENOMIC DNA]</scope>
    <source>
        <strain evidence="1">BV-YZ2020</strain>
    </source>
</reference>
<accession>A0ACB9Q752</accession>
<comment type="caution">
    <text evidence="1">The sequence shown here is derived from an EMBL/GenBank/DDBJ whole genome shotgun (WGS) entry which is preliminary data.</text>
</comment>